<accession>A0ABY7SII0</accession>
<sequence length="116" mass="12843">MWASFSASAQKEADADIAATFRERNAIEVAHLSDDELMAAIKEARGTAVSLGITASNLRMRFIMLGVFRLPGFWKEAEIWQMLTANTGTPDMRFGDVCALLKVGAGREAKANYVWW</sequence>
<dbReference type="EMBL" id="CP067136">
    <property type="protein sequence ID" value="WCR06368.1"/>
    <property type="molecule type" value="Genomic_DNA"/>
</dbReference>
<dbReference type="RefSeq" id="WP_271884080.1">
    <property type="nucleotide sequence ID" value="NZ_CP067136.1"/>
</dbReference>
<keyword evidence="2" id="KW-1185">Reference proteome</keyword>
<name>A0ABY7SII0_9RHOB</name>
<dbReference type="Proteomes" id="UP001219349">
    <property type="component" value="Chromosome"/>
</dbReference>
<organism evidence="1 2">
    <name type="scientific">Paracoccus fistulariae</name>
    <dbReference type="NCBI Taxonomy" id="658446"/>
    <lineage>
        <taxon>Bacteria</taxon>
        <taxon>Pseudomonadati</taxon>
        <taxon>Pseudomonadota</taxon>
        <taxon>Alphaproteobacteria</taxon>
        <taxon>Rhodobacterales</taxon>
        <taxon>Paracoccaceae</taxon>
        <taxon>Paracoccus</taxon>
    </lineage>
</organism>
<protein>
    <submittedName>
        <fullName evidence="1">Uncharacterized protein</fullName>
    </submittedName>
</protein>
<evidence type="ECO:0000313" key="1">
    <source>
        <dbReference type="EMBL" id="WCR06368.1"/>
    </source>
</evidence>
<reference evidence="1 2" key="1">
    <citation type="submission" date="2021-01" db="EMBL/GenBank/DDBJ databases">
        <title>Biogeographic distribution of Paracoccus.</title>
        <authorList>
            <person name="Hollensteiner J."/>
            <person name="Leineberger J."/>
            <person name="Brinkhoff T."/>
            <person name="Daniel R."/>
        </authorList>
    </citation>
    <scope>NUCLEOTIDE SEQUENCE [LARGE SCALE GENOMIC DNA]</scope>
    <source>
        <strain evidence="1 2">KCTC 22803</strain>
    </source>
</reference>
<gene>
    <name evidence="1" type="ORF">JHX87_12810</name>
</gene>
<evidence type="ECO:0000313" key="2">
    <source>
        <dbReference type="Proteomes" id="UP001219349"/>
    </source>
</evidence>
<proteinExistence type="predicted"/>